<dbReference type="SUPFAM" id="SSF55874">
    <property type="entry name" value="ATPase domain of HSP90 chaperone/DNA topoisomerase II/histidine kinase"/>
    <property type="match status" value="1"/>
</dbReference>
<evidence type="ECO:0000313" key="15">
    <source>
        <dbReference type="EMBL" id="RKI91146.1"/>
    </source>
</evidence>
<dbReference type="EC" id="2.7.13.3" evidence="3"/>
<dbReference type="GO" id="GO:0016036">
    <property type="term" value="P:cellular response to phosphate starvation"/>
    <property type="evidence" value="ECO:0007669"/>
    <property type="project" value="TreeGrafter"/>
</dbReference>
<evidence type="ECO:0000256" key="9">
    <source>
        <dbReference type="ARBA" id="ARBA00022840"/>
    </source>
</evidence>
<evidence type="ECO:0000313" key="16">
    <source>
        <dbReference type="Proteomes" id="UP000280696"/>
    </source>
</evidence>
<keyword evidence="8 15" id="KW-0418">Kinase</keyword>
<evidence type="ECO:0000256" key="2">
    <source>
        <dbReference type="ARBA" id="ARBA00004370"/>
    </source>
</evidence>
<dbReference type="EMBL" id="RAYQ01000011">
    <property type="protein sequence ID" value="RKI91146.1"/>
    <property type="molecule type" value="Genomic_DNA"/>
</dbReference>
<dbReference type="Pfam" id="PF02518">
    <property type="entry name" value="HATPase_c"/>
    <property type="match status" value="1"/>
</dbReference>
<evidence type="ECO:0000256" key="12">
    <source>
        <dbReference type="ARBA" id="ARBA00023136"/>
    </source>
</evidence>
<sequence length="400" mass="46064">MILLRTLNILKLSGGVDTRLKVKDKTKFIIYLVIFLCLALGIGYGIYYLTDIVFNGSFLDWIAEHYFYVEEQFDHAANKAAHYYQPNWRKIKGLILTLFFVLLVVFVVSVYLISHFYARNQVKKTISKTSRMLLTYMHHDIDANDVFPPSYVEVASQIVQIKSTMQRHEQAMRDETARRNDLITYLAHDLKTPLTSVISYLDLLEEAFDMPEAQRKKYIHITLEKALRLEKLINEFFEITRYNLQQIVLEKETIDLSFMLMQLTDEFYPLLTNHGNTAELQTEEGLTVYGDSMKLARVFNNILKNAISYSYPNTPIKVYAGRREKDIFICFINQGKTIPAEKLNAIFEKFFRMDEARSTNTGGAGLGLAIAREIVTLHGGTIGASSENEMTTFSVTLPLY</sequence>
<dbReference type="GO" id="GO:0004721">
    <property type="term" value="F:phosphoprotein phosphatase activity"/>
    <property type="evidence" value="ECO:0007669"/>
    <property type="project" value="TreeGrafter"/>
</dbReference>
<comment type="subcellular location">
    <subcellularLocation>
        <location evidence="2">Membrane</location>
    </subcellularLocation>
</comment>
<evidence type="ECO:0000256" key="6">
    <source>
        <dbReference type="ARBA" id="ARBA00022692"/>
    </source>
</evidence>
<protein>
    <recommendedName>
        <fullName evidence="3">histidine kinase</fullName>
        <ecNumber evidence="3">2.7.13.3</ecNumber>
    </recommendedName>
</protein>
<dbReference type="Gene3D" id="3.30.565.10">
    <property type="entry name" value="Histidine kinase-like ATPase, C-terminal domain"/>
    <property type="match status" value="1"/>
</dbReference>
<proteinExistence type="predicted"/>
<dbReference type="SUPFAM" id="SSF47384">
    <property type="entry name" value="Homodimeric domain of signal transducing histidine kinase"/>
    <property type="match status" value="1"/>
</dbReference>
<dbReference type="PANTHER" id="PTHR45453:SF1">
    <property type="entry name" value="PHOSPHATE REGULON SENSOR PROTEIN PHOR"/>
    <property type="match status" value="1"/>
</dbReference>
<feature type="domain" description="Histidine kinase" evidence="14">
    <location>
        <begin position="185"/>
        <end position="400"/>
    </location>
</feature>
<organism evidence="15 16">
    <name type="scientific">Parablautia intestinalis</name>
    <dbReference type="NCBI Taxonomy" id="2320100"/>
    <lineage>
        <taxon>Bacteria</taxon>
        <taxon>Bacillati</taxon>
        <taxon>Bacillota</taxon>
        <taxon>Clostridia</taxon>
        <taxon>Lachnospirales</taxon>
        <taxon>Lachnospiraceae</taxon>
        <taxon>Parablautia</taxon>
    </lineage>
</organism>
<dbReference type="SMART" id="SM00387">
    <property type="entry name" value="HATPase_c"/>
    <property type="match status" value="1"/>
</dbReference>
<reference evidence="15 16" key="1">
    <citation type="submission" date="2018-09" db="EMBL/GenBank/DDBJ databases">
        <title>Murine metabolic-syndrome-specific gut microbial biobank.</title>
        <authorList>
            <person name="Liu C."/>
        </authorList>
    </citation>
    <scope>NUCLEOTIDE SEQUENCE [LARGE SCALE GENOMIC DNA]</scope>
    <source>
        <strain evidence="15 16">0.1xD8-82</strain>
    </source>
</reference>
<evidence type="ECO:0000256" key="10">
    <source>
        <dbReference type="ARBA" id="ARBA00022989"/>
    </source>
</evidence>
<keyword evidence="6 13" id="KW-0812">Transmembrane</keyword>
<evidence type="ECO:0000256" key="1">
    <source>
        <dbReference type="ARBA" id="ARBA00000085"/>
    </source>
</evidence>
<dbReference type="FunFam" id="3.30.565.10:FF:000013">
    <property type="entry name" value="Two-component sensor histidine kinase"/>
    <property type="match status" value="1"/>
</dbReference>
<dbReference type="SMART" id="SM00388">
    <property type="entry name" value="HisKA"/>
    <property type="match status" value="1"/>
</dbReference>
<evidence type="ECO:0000256" key="7">
    <source>
        <dbReference type="ARBA" id="ARBA00022741"/>
    </source>
</evidence>
<dbReference type="Proteomes" id="UP000280696">
    <property type="component" value="Unassembled WGS sequence"/>
</dbReference>
<dbReference type="GO" id="GO:0005524">
    <property type="term" value="F:ATP binding"/>
    <property type="evidence" value="ECO:0007669"/>
    <property type="project" value="UniProtKB-KW"/>
</dbReference>
<evidence type="ECO:0000256" key="3">
    <source>
        <dbReference type="ARBA" id="ARBA00012438"/>
    </source>
</evidence>
<feature type="transmembrane region" description="Helical" evidence="13">
    <location>
        <begin position="28"/>
        <end position="49"/>
    </location>
</feature>
<evidence type="ECO:0000259" key="14">
    <source>
        <dbReference type="PROSITE" id="PS50109"/>
    </source>
</evidence>
<dbReference type="InterPro" id="IPR005467">
    <property type="entry name" value="His_kinase_dom"/>
</dbReference>
<evidence type="ECO:0000256" key="13">
    <source>
        <dbReference type="SAM" id="Phobius"/>
    </source>
</evidence>
<dbReference type="OrthoDB" id="9792991at2"/>
<feature type="transmembrane region" description="Helical" evidence="13">
    <location>
        <begin position="94"/>
        <end position="118"/>
    </location>
</feature>
<evidence type="ECO:0000256" key="8">
    <source>
        <dbReference type="ARBA" id="ARBA00022777"/>
    </source>
</evidence>
<keyword evidence="10 13" id="KW-1133">Transmembrane helix</keyword>
<dbReference type="InterPro" id="IPR036097">
    <property type="entry name" value="HisK_dim/P_sf"/>
</dbReference>
<accession>A0A3A9AV85</accession>
<evidence type="ECO:0000256" key="11">
    <source>
        <dbReference type="ARBA" id="ARBA00023012"/>
    </source>
</evidence>
<dbReference type="GO" id="GO:0000155">
    <property type="term" value="F:phosphorelay sensor kinase activity"/>
    <property type="evidence" value="ECO:0007669"/>
    <property type="project" value="InterPro"/>
</dbReference>
<dbReference type="PRINTS" id="PR00344">
    <property type="entry name" value="BCTRLSENSOR"/>
</dbReference>
<comment type="caution">
    <text evidence="15">The sequence shown here is derived from an EMBL/GenBank/DDBJ whole genome shotgun (WGS) entry which is preliminary data.</text>
</comment>
<dbReference type="InterPro" id="IPR004358">
    <property type="entry name" value="Sig_transdc_His_kin-like_C"/>
</dbReference>
<keyword evidence="16" id="KW-1185">Reference proteome</keyword>
<dbReference type="InterPro" id="IPR003661">
    <property type="entry name" value="HisK_dim/P_dom"/>
</dbReference>
<comment type="catalytic activity">
    <reaction evidence="1">
        <text>ATP + protein L-histidine = ADP + protein N-phospho-L-histidine.</text>
        <dbReference type="EC" id="2.7.13.3"/>
    </reaction>
</comment>
<keyword evidence="5" id="KW-0808">Transferase</keyword>
<dbReference type="Pfam" id="PF00512">
    <property type="entry name" value="HisKA"/>
    <property type="match status" value="1"/>
</dbReference>
<dbReference type="AlphaFoldDB" id="A0A3A9AV85"/>
<keyword evidence="4" id="KW-0597">Phosphoprotein</keyword>
<name>A0A3A9AV85_9FIRM</name>
<dbReference type="InterPro" id="IPR003594">
    <property type="entry name" value="HATPase_dom"/>
</dbReference>
<dbReference type="InterPro" id="IPR036890">
    <property type="entry name" value="HATPase_C_sf"/>
</dbReference>
<keyword evidence="12 13" id="KW-0472">Membrane</keyword>
<gene>
    <name evidence="15" type="ORF">D7V94_11675</name>
</gene>
<keyword evidence="9" id="KW-0067">ATP-binding</keyword>
<keyword evidence="11" id="KW-0902">Two-component regulatory system</keyword>
<dbReference type="Gene3D" id="1.10.287.130">
    <property type="match status" value="1"/>
</dbReference>
<dbReference type="InterPro" id="IPR050351">
    <property type="entry name" value="BphY/WalK/GraS-like"/>
</dbReference>
<dbReference type="PROSITE" id="PS50109">
    <property type="entry name" value="HIS_KIN"/>
    <property type="match status" value="1"/>
</dbReference>
<dbReference type="PANTHER" id="PTHR45453">
    <property type="entry name" value="PHOSPHATE REGULON SENSOR PROTEIN PHOR"/>
    <property type="match status" value="1"/>
</dbReference>
<evidence type="ECO:0000256" key="4">
    <source>
        <dbReference type="ARBA" id="ARBA00022553"/>
    </source>
</evidence>
<keyword evidence="7" id="KW-0547">Nucleotide-binding</keyword>
<dbReference type="CDD" id="cd00082">
    <property type="entry name" value="HisKA"/>
    <property type="match status" value="1"/>
</dbReference>
<evidence type="ECO:0000256" key="5">
    <source>
        <dbReference type="ARBA" id="ARBA00022679"/>
    </source>
</evidence>
<dbReference type="GO" id="GO:0005886">
    <property type="term" value="C:plasma membrane"/>
    <property type="evidence" value="ECO:0007669"/>
    <property type="project" value="TreeGrafter"/>
</dbReference>